<feature type="compositionally biased region" description="Polar residues" evidence="1">
    <location>
        <begin position="655"/>
        <end position="671"/>
    </location>
</feature>
<dbReference type="AlphaFoldDB" id="A0A9P9WSX9"/>
<dbReference type="Proteomes" id="UP000829685">
    <property type="component" value="Unassembled WGS sequence"/>
</dbReference>
<feature type="compositionally biased region" description="Low complexity" evidence="1">
    <location>
        <begin position="487"/>
        <end position="510"/>
    </location>
</feature>
<sequence>MSLSDKIKNAFGSDHSPEAERGVVDHRTPGSFPVDEPPTSAGVQSGVDQPRIGEKPVPSSGHTDLGGTRQDPIYDSGSQHNKLHKKDDPRGHDFTALGASHKGYLGHDYKDSGIELKRDSSKSHHEDSQDSTQGAYLTGSQKESHSGSVESPSIIGTRRSDAGAGSLHHKDISNDRSGQKTAQTGLGGVATSDYGGNDAGASTTTGIPRAESGLREVHESYNKVANGRGKSVTQAEEPYWGDLPQGVGTYNTVTGHGSAEDTTKQHRVIPKPDEYERVSQTLASEDNLAHGAGVYNTVTGHGSDRDQAEHQQLHHKSGTQQIVPSGVGVLTTDSNDQRSQQSSRDYRTAETAGILRAGAVAYGAGEQYENHKEQDFPGSETHGKANTATESKYEPARDPKDHTKLFGTLRHEKQPGDAAQSYSNQAQHSHQPEAKTAKEDNHDSKFLAFLHRKKQEGHEEESRQMKKKLSNETTHVHESPIGGVAQSTTVPSESTTSTQTSSSYSSASTSVPYQPGNAAASGITASQPGKDDSSFNRSATIVGGAGAVAGAGYGASKLAKQEQHHETAPNHGLAQQPNQSSLLDSGRSDQHPTAATEYIPEHSSDNVASGASGLRSAGVDISALTSASSANQPDQPYNTLSDGTLSGVKHGNEGLSASTGVLTGNLSSNLDHSAKPLSGVKDGYNHLTSGTPSGVHLE</sequence>
<evidence type="ECO:0000256" key="1">
    <source>
        <dbReference type="SAM" id="MobiDB-lite"/>
    </source>
</evidence>
<dbReference type="EMBL" id="JAFIMR010000006">
    <property type="protein sequence ID" value="KAI1877803.1"/>
    <property type="molecule type" value="Genomic_DNA"/>
</dbReference>
<feature type="compositionally biased region" description="Basic and acidic residues" evidence="1">
    <location>
        <begin position="212"/>
        <end position="221"/>
    </location>
</feature>
<gene>
    <name evidence="2" type="ORF">JX265_003811</name>
</gene>
<comment type="caution">
    <text evidence="2">The sequence shown here is derived from an EMBL/GenBank/DDBJ whole genome shotgun (WGS) entry which is preliminary data.</text>
</comment>
<feature type="compositionally biased region" description="Basic and acidic residues" evidence="1">
    <location>
        <begin position="391"/>
        <end position="415"/>
    </location>
</feature>
<feature type="compositionally biased region" description="Polar residues" evidence="1">
    <location>
        <begin position="420"/>
        <end position="429"/>
    </location>
</feature>
<feature type="region of interest" description="Disordered" evidence="1">
    <location>
        <begin position="297"/>
        <end position="352"/>
    </location>
</feature>
<feature type="compositionally biased region" description="Basic and acidic residues" evidence="1">
    <location>
        <begin position="168"/>
        <end position="178"/>
    </location>
</feature>
<organism evidence="2 3">
    <name type="scientific">Neoarthrinium moseri</name>
    <dbReference type="NCBI Taxonomy" id="1658444"/>
    <lineage>
        <taxon>Eukaryota</taxon>
        <taxon>Fungi</taxon>
        <taxon>Dikarya</taxon>
        <taxon>Ascomycota</taxon>
        <taxon>Pezizomycotina</taxon>
        <taxon>Sordariomycetes</taxon>
        <taxon>Xylariomycetidae</taxon>
        <taxon>Amphisphaeriales</taxon>
        <taxon>Apiosporaceae</taxon>
        <taxon>Neoarthrinium</taxon>
    </lineage>
</organism>
<feature type="compositionally biased region" description="Low complexity" evidence="1">
    <location>
        <begin position="331"/>
        <end position="343"/>
    </location>
</feature>
<feature type="compositionally biased region" description="Polar residues" evidence="1">
    <location>
        <begin position="623"/>
        <end position="644"/>
    </location>
</feature>
<protein>
    <submittedName>
        <fullName evidence="2">Uncharacterized protein</fullName>
    </submittedName>
</protein>
<feature type="compositionally biased region" description="Basic and acidic residues" evidence="1">
    <location>
        <begin position="559"/>
        <end position="568"/>
    </location>
</feature>
<feature type="region of interest" description="Disordered" evidence="1">
    <location>
        <begin position="365"/>
        <end position="538"/>
    </location>
</feature>
<feature type="compositionally biased region" description="Polar residues" evidence="1">
    <location>
        <begin position="573"/>
        <end position="583"/>
    </location>
</feature>
<feature type="compositionally biased region" description="Polar residues" evidence="1">
    <location>
        <begin position="130"/>
        <end position="151"/>
    </location>
</feature>
<feature type="compositionally biased region" description="Basic and acidic residues" evidence="1">
    <location>
        <begin position="105"/>
        <end position="128"/>
    </location>
</feature>
<feature type="compositionally biased region" description="Basic and acidic residues" evidence="1">
    <location>
        <begin position="430"/>
        <end position="445"/>
    </location>
</feature>
<feature type="compositionally biased region" description="Basic and acidic residues" evidence="1">
    <location>
        <begin position="302"/>
        <end position="312"/>
    </location>
</feature>
<evidence type="ECO:0000313" key="3">
    <source>
        <dbReference type="Proteomes" id="UP000829685"/>
    </source>
</evidence>
<feature type="region of interest" description="Disordered" evidence="1">
    <location>
        <begin position="1"/>
        <end position="266"/>
    </location>
</feature>
<evidence type="ECO:0000313" key="2">
    <source>
        <dbReference type="EMBL" id="KAI1877803.1"/>
    </source>
</evidence>
<feature type="compositionally biased region" description="Basic and acidic residues" evidence="1">
    <location>
        <begin position="15"/>
        <end position="28"/>
    </location>
</feature>
<proteinExistence type="predicted"/>
<name>A0A9P9WSX9_9PEZI</name>
<keyword evidence="3" id="KW-1185">Reference proteome</keyword>
<reference evidence="2" key="1">
    <citation type="submission" date="2021-03" db="EMBL/GenBank/DDBJ databases">
        <title>Revisited historic fungal species revealed as producer of novel bioactive compounds through whole genome sequencing and comparative genomics.</title>
        <authorList>
            <person name="Vignolle G.A."/>
            <person name="Hochenegger N."/>
            <person name="Mach R.L."/>
            <person name="Mach-Aigner A.R."/>
            <person name="Javad Rahimi M."/>
            <person name="Salim K.A."/>
            <person name="Chan C.M."/>
            <person name="Lim L.B.L."/>
            <person name="Cai F."/>
            <person name="Druzhinina I.S."/>
            <person name="U'Ren J.M."/>
            <person name="Derntl C."/>
        </authorList>
    </citation>
    <scope>NUCLEOTIDE SEQUENCE</scope>
    <source>
        <strain evidence="2">TUCIM 5799</strain>
    </source>
</reference>
<accession>A0A9P9WSX9</accession>
<feature type="region of interest" description="Disordered" evidence="1">
    <location>
        <begin position="556"/>
        <end position="698"/>
    </location>
</feature>